<dbReference type="AlphaFoldDB" id="A0A5J4YIS6"/>
<reference evidence="4" key="1">
    <citation type="journal article" date="2019" name="Nat. Commun.">
        <title>Expansion of phycobilisome linker gene families in mesophilic red algae.</title>
        <authorList>
            <person name="Lee J."/>
            <person name="Kim D."/>
            <person name="Bhattacharya D."/>
            <person name="Yoon H.S."/>
        </authorList>
    </citation>
    <scope>NUCLEOTIDE SEQUENCE [LARGE SCALE GENOMIC DNA]</scope>
    <source>
        <strain evidence="4">CCMP 1328</strain>
    </source>
</reference>
<dbReference type="Proteomes" id="UP000324585">
    <property type="component" value="Unassembled WGS sequence"/>
</dbReference>
<evidence type="ECO:0000256" key="2">
    <source>
        <dbReference type="SAM" id="MobiDB-lite"/>
    </source>
</evidence>
<feature type="coiled-coil region" evidence="1">
    <location>
        <begin position="102"/>
        <end position="129"/>
    </location>
</feature>
<organism evidence="3 4">
    <name type="scientific">Porphyridium purpureum</name>
    <name type="common">Red alga</name>
    <name type="synonym">Porphyridium cruentum</name>
    <dbReference type="NCBI Taxonomy" id="35688"/>
    <lineage>
        <taxon>Eukaryota</taxon>
        <taxon>Rhodophyta</taxon>
        <taxon>Bangiophyceae</taxon>
        <taxon>Porphyridiales</taxon>
        <taxon>Porphyridiaceae</taxon>
        <taxon>Porphyridium</taxon>
    </lineage>
</organism>
<name>A0A5J4YIS6_PORPP</name>
<dbReference type="EMBL" id="VRMN01000014">
    <property type="protein sequence ID" value="KAA8491289.1"/>
    <property type="molecule type" value="Genomic_DNA"/>
</dbReference>
<evidence type="ECO:0000313" key="3">
    <source>
        <dbReference type="EMBL" id="KAA8491289.1"/>
    </source>
</evidence>
<proteinExistence type="predicted"/>
<keyword evidence="4" id="KW-1185">Reference proteome</keyword>
<protein>
    <submittedName>
        <fullName evidence="3">Uncharacterized protein</fullName>
    </submittedName>
</protein>
<gene>
    <name evidence="3" type="ORF">FVE85_7710</name>
</gene>
<comment type="caution">
    <text evidence="3">The sequence shown here is derived from an EMBL/GenBank/DDBJ whole genome shotgun (WGS) entry which is preliminary data.</text>
</comment>
<keyword evidence="1" id="KW-0175">Coiled coil</keyword>
<accession>A0A5J4YIS6</accession>
<evidence type="ECO:0000256" key="1">
    <source>
        <dbReference type="SAM" id="Coils"/>
    </source>
</evidence>
<sequence length="650" mass="71919">MSDESTAKRARKGLAPDARHPGSPVQGGGAGSDVPAGRQPVKLAHSHGASASGAPTVNGANGTKGAYASAGVEDGASQPPRVEVCAHTRPGSLRRVVDQKGRDYLRKKIEEANGDAAKIERELEAFRAANKFDRLRTPLLVFTESVHSKRWEIHAQVYDRLVQELQKYALACDLRDIHLLRSVLDDTLDLLNVPHLGIIPVTLMKRLVELDNLESIEASDSGSPNPYAKVFDVLEKMPYGFMDTWDETLRVRVYEKIPVVFQDLIERTLARVVERGIAHDENDVDEEAPESYFARYYPFGLFPFVLSEYCMGVPDADPDLEELGRLMSKSNVLAHEFVSLCAQKFEEEKDAVYSYFLFDGMRHLNAFQRRMPGALALETLCECVELLDDLGTVQSDDIHDSITVLFQKLAALASDSSVDELERSGIFVMLASIQAVTALARGCVEIMYHGITGIGQDGRYSMAVHVLLQENADENEPPLHKEFRVDLERIWKLNNLAACAWKLATAFESVSQVDLFEQNPKHGLGPILSLIAEHVEQANALATWSVKRELADAIESWIRGSGESASIVVPNARVLVTYACRLYQGVSVDDVQLPRIQLRCLQPSFLALFDLQVPIVEDFAPFVSKLTSEVGVSREVSLARLLFTASAESI</sequence>
<feature type="region of interest" description="Disordered" evidence="2">
    <location>
        <begin position="1"/>
        <end position="62"/>
    </location>
</feature>
<evidence type="ECO:0000313" key="4">
    <source>
        <dbReference type="Proteomes" id="UP000324585"/>
    </source>
</evidence>